<dbReference type="RefSeq" id="WP_190969291.1">
    <property type="nucleotide sequence ID" value="NZ_JACJTB010000029.1"/>
</dbReference>
<dbReference type="Gene3D" id="2.60.270.50">
    <property type="match status" value="1"/>
</dbReference>
<keyword evidence="3" id="KW-1185">Reference proteome</keyword>
<name>A0ABR8G020_9NOSO</name>
<sequence>MASSLQFHCIINNRCDVPLKVKETYHRSGKWYPEEVSQPKDVPAKQVIKAFASSGRIASSSGTEGYVIYQLGNELNTWIKIYWDVPWLTGSNNKFKVETSHENIIVQTDGFIGSGSVENILLKVVDLRD</sequence>
<accession>A0ABR8G020</accession>
<comment type="similarity">
    <text evidence="1">Belongs to the aegerolysin family.</text>
</comment>
<evidence type="ECO:0000313" key="3">
    <source>
        <dbReference type="Proteomes" id="UP000603457"/>
    </source>
</evidence>
<dbReference type="Proteomes" id="UP000603457">
    <property type="component" value="Unassembled WGS sequence"/>
</dbReference>
<dbReference type="EMBL" id="JACJTB010000029">
    <property type="protein sequence ID" value="MBD2596567.1"/>
    <property type="molecule type" value="Genomic_DNA"/>
</dbReference>
<gene>
    <name evidence="2" type="ORF">H6G74_19845</name>
</gene>
<organism evidence="2 3">
    <name type="scientific">Nostoc spongiaeforme FACHB-130</name>
    <dbReference type="NCBI Taxonomy" id="1357510"/>
    <lineage>
        <taxon>Bacteria</taxon>
        <taxon>Bacillati</taxon>
        <taxon>Cyanobacteriota</taxon>
        <taxon>Cyanophyceae</taxon>
        <taxon>Nostocales</taxon>
        <taxon>Nostocaceae</taxon>
        <taxon>Nostoc</taxon>
    </lineage>
</organism>
<comment type="caution">
    <text evidence="2">The sequence shown here is derived from an EMBL/GenBank/DDBJ whole genome shotgun (WGS) entry which is preliminary data.</text>
</comment>
<evidence type="ECO:0000313" key="2">
    <source>
        <dbReference type="EMBL" id="MBD2596567.1"/>
    </source>
</evidence>
<protein>
    <submittedName>
        <fullName evidence="2">Uncharacterized protein</fullName>
    </submittedName>
</protein>
<evidence type="ECO:0000256" key="1">
    <source>
        <dbReference type="ARBA" id="ARBA00010795"/>
    </source>
</evidence>
<reference evidence="2 3" key="1">
    <citation type="journal article" date="2020" name="ISME J.">
        <title>Comparative genomics reveals insights into cyanobacterial evolution and habitat adaptation.</title>
        <authorList>
            <person name="Chen M.Y."/>
            <person name="Teng W.K."/>
            <person name="Zhao L."/>
            <person name="Hu C.X."/>
            <person name="Zhou Y.K."/>
            <person name="Han B.P."/>
            <person name="Song L.R."/>
            <person name="Shu W.S."/>
        </authorList>
    </citation>
    <scope>NUCLEOTIDE SEQUENCE [LARGE SCALE GENOMIC DNA]</scope>
    <source>
        <strain evidence="2 3">FACHB-130</strain>
    </source>
</reference>
<dbReference type="Pfam" id="PF06355">
    <property type="entry name" value="Aegerolysin"/>
    <property type="match status" value="1"/>
</dbReference>
<dbReference type="InterPro" id="IPR009413">
    <property type="entry name" value="Aegerolysin-typ"/>
</dbReference>
<proteinExistence type="inferred from homology"/>